<dbReference type="Pfam" id="PF13480">
    <property type="entry name" value="Acetyltransf_6"/>
    <property type="match status" value="1"/>
</dbReference>
<keyword evidence="3" id="KW-1185">Reference proteome</keyword>
<keyword evidence="2" id="KW-0808">Transferase</keyword>
<gene>
    <name evidence="2" type="ORF">SAMN05216474_0122</name>
</gene>
<dbReference type="OrthoDB" id="1113003at2"/>
<dbReference type="GO" id="GO:0016740">
    <property type="term" value="F:transferase activity"/>
    <property type="evidence" value="ECO:0007669"/>
    <property type="project" value="UniProtKB-KW"/>
</dbReference>
<reference evidence="2 3" key="1">
    <citation type="submission" date="2016-10" db="EMBL/GenBank/DDBJ databases">
        <authorList>
            <person name="de Groot N.N."/>
        </authorList>
    </citation>
    <scope>NUCLEOTIDE SEQUENCE [LARGE SCALE GENOMIC DNA]</scope>
    <source>
        <strain evidence="2 3">CGMCC 1.7005</strain>
    </source>
</reference>
<feature type="domain" description="BioF2-like acetyltransferase" evidence="1">
    <location>
        <begin position="125"/>
        <end position="251"/>
    </location>
</feature>
<proteinExistence type="predicted"/>
<dbReference type="InterPro" id="IPR016181">
    <property type="entry name" value="Acyl_CoA_acyltransferase"/>
</dbReference>
<dbReference type="Gene3D" id="3.40.630.30">
    <property type="match status" value="1"/>
</dbReference>
<organism evidence="2 3">
    <name type="scientific">Lishizhenia tianjinensis</name>
    <dbReference type="NCBI Taxonomy" id="477690"/>
    <lineage>
        <taxon>Bacteria</taxon>
        <taxon>Pseudomonadati</taxon>
        <taxon>Bacteroidota</taxon>
        <taxon>Flavobacteriia</taxon>
        <taxon>Flavobacteriales</taxon>
        <taxon>Crocinitomicaceae</taxon>
        <taxon>Lishizhenia</taxon>
    </lineage>
</organism>
<evidence type="ECO:0000259" key="1">
    <source>
        <dbReference type="Pfam" id="PF13480"/>
    </source>
</evidence>
<accession>A0A1I6XDK7</accession>
<dbReference type="RefSeq" id="WP_090245146.1">
    <property type="nucleotide sequence ID" value="NZ_FPAS01000001.1"/>
</dbReference>
<sequence length="294" mass="34064">MLISAERLDKAAWDDFVAQHGATIFSTSTYLDATAENWFVYWKKDENWGVALPYTVRLGIKTLYQPFFSRYQEVIGDVPAGRSELEEVIKQHFKRSMVNFRREIPEWIPSEIYVYQSYDEQAKISTNAKRQFKKFEKSGYSIEKEAFTPEHLEFITNTLAEKLDFYKGDEVEIIDRLAKNLSGTQQLVSHVVRIAGEIAACILLMDFGQRRIYLKGASSEDLKKLGAMYALLNNAREEAVAQHKIFDFGGSRVDSVKSFNYKLGGVDQKYFAYHYDNSPFWFKLAQSLKAWKKK</sequence>
<name>A0A1I6XDK7_9FLAO</name>
<dbReference type="SUPFAM" id="SSF55729">
    <property type="entry name" value="Acyl-CoA N-acyltransferases (Nat)"/>
    <property type="match status" value="1"/>
</dbReference>
<dbReference type="InterPro" id="IPR038740">
    <property type="entry name" value="BioF2-like_GNAT_dom"/>
</dbReference>
<dbReference type="STRING" id="477690.SAMN05216474_0122"/>
<protein>
    <submittedName>
        <fullName evidence="2">Acetyltransferase (GNAT) domain-containing protein</fullName>
    </submittedName>
</protein>
<evidence type="ECO:0000313" key="3">
    <source>
        <dbReference type="Proteomes" id="UP000236454"/>
    </source>
</evidence>
<dbReference type="EMBL" id="FPAS01000001">
    <property type="protein sequence ID" value="SFT36390.1"/>
    <property type="molecule type" value="Genomic_DNA"/>
</dbReference>
<dbReference type="Proteomes" id="UP000236454">
    <property type="component" value="Unassembled WGS sequence"/>
</dbReference>
<dbReference type="AlphaFoldDB" id="A0A1I6XDK7"/>
<evidence type="ECO:0000313" key="2">
    <source>
        <dbReference type="EMBL" id="SFT36390.1"/>
    </source>
</evidence>